<evidence type="ECO:0000313" key="4">
    <source>
        <dbReference type="Proteomes" id="UP001217500"/>
    </source>
</evidence>
<evidence type="ECO:0000259" key="2">
    <source>
        <dbReference type="Pfam" id="PF00535"/>
    </source>
</evidence>
<dbReference type="InterPro" id="IPR001173">
    <property type="entry name" value="Glyco_trans_2-like"/>
</dbReference>
<feature type="transmembrane region" description="Helical" evidence="1">
    <location>
        <begin position="236"/>
        <end position="257"/>
    </location>
</feature>
<keyword evidence="1" id="KW-0472">Membrane</keyword>
<dbReference type="Pfam" id="PF00535">
    <property type="entry name" value="Glycos_transf_2"/>
    <property type="match status" value="1"/>
</dbReference>
<sequence>MTAPAFLSKPRIAVMAPCLNEEAAIAKVIADFRRELPDATIYVFDNRSEDRTREVAAEAGAVVHKVYKRGKGNVVRRMFREVDADIYIMIDGDATYDAPSVHKLLEIFESERADMVCGARVSDEEAAYRFGHRFGNRMLTGLVASVFGADLRDMLTGYRVMSRPFVKSFPALSQGFEIETELTIHAMELDLKVIEVDTPYMERPAGSASKLHTIRDGIRILRTIQWLVRAERPLQFFSTLAAIFVAAAVILGIPVLMEFLETGLVPRLPTAIASMGLMMTGLLSLFTGLILAMVAMARKEVRSLAYLGVPRFGDAPSAGRGA</sequence>
<protein>
    <submittedName>
        <fullName evidence="3">Glycosyltransferase family 2 protein</fullName>
    </submittedName>
</protein>
<dbReference type="CDD" id="cd04179">
    <property type="entry name" value="DPM_DPG-synthase_like"/>
    <property type="match status" value="1"/>
</dbReference>
<name>A0AAE9XWZ9_9PROT</name>
<dbReference type="PANTHER" id="PTHR48090:SF7">
    <property type="entry name" value="RFBJ PROTEIN"/>
    <property type="match status" value="1"/>
</dbReference>
<keyword evidence="1" id="KW-0812">Transmembrane</keyword>
<evidence type="ECO:0000256" key="1">
    <source>
        <dbReference type="SAM" id="Phobius"/>
    </source>
</evidence>
<dbReference type="Gene3D" id="3.90.550.10">
    <property type="entry name" value="Spore Coat Polysaccharide Biosynthesis Protein SpsA, Chain A"/>
    <property type="match status" value="1"/>
</dbReference>
<dbReference type="Proteomes" id="UP001217500">
    <property type="component" value="Chromosome"/>
</dbReference>
<proteinExistence type="predicted"/>
<dbReference type="EMBL" id="CP116805">
    <property type="protein sequence ID" value="WCL55029.1"/>
    <property type="molecule type" value="Genomic_DNA"/>
</dbReference>
<dbReference type="RefSeq" id="WP_289504781.1">
    <property type="nucleotide sequence ID" value="NZ_CP116805.1"/>
</dbReference>
<dbReference type="SUPFAM" id="SSF53448">
    <property type="entry name" value="Nucleotide-diphospho-sugar transferases"/>
    <property type="match status" value="1"/>
</dbReference>
<dbReference type="KEGG" id="gso:PH603_04555"/>
<feature type="domain" description="Glycosyltransferase 2-like" evidence="2">
    <location>
        <begin position="14"/>
        <end position="164"/>
    </location>
</feature>
<evidence type="ECO:0000313" key="3">
    <source>
        <dbReference type="EMBL" id="WCL55029.1"/>
    </source>
</evidence>
<dbReference type="InterPro" id="IPR029044">
    <property type="entry name" value="Nucleotide-diphossugar_trans"/>
</dbReference>
<accession>A0AAE9XWZ9</accession>
<keyword evidence="1" id="KW-1133">Transmembrane helix</keyword>
<organism evidence="3 4">
    <name type="scientific">Gimibacter soli</name>
    <dbReference type="NCBI Taxonomy" id="3024400"/>
    <lineage>
        <taxon>Bacteria</taxon>
        <taxon>Pseudomonadati</taxon>
        <taxon>Pseudomonadota</taxon>
        <taxon>Alphaproteobacteria</taxon>
        <taxon>Kordiimonadales</taxon>
        <taxon>Temperatibacteraceae</taxon>
        <taxon>Gimibacter</taxon>
    </lineage>
</organism>
<dbReference type="AlphaFoldDB" id="A0AAE9XWZ9"/>
<gene>
    <name evidence="3" type="ORF">PH603_04555</name>
</gene>
<dbReference type="InterPro" id="IPR050256">
    <property type="entry name" value="Glycosyltransferase_2"/>
</dbReference>
<dbReference type="PANTHER" id="PTHR48090">
    <property type="entry name" value="UNDECAPRENYL-PHOSPHATE 4-DEOXY-4-FORMAMIDO-L-ARABINOSE TRANSFERASE-RELATED"/>
    <property type="match status" value="1"/>
</dbReference>
<feature type="transmembrane region" description="Helical" evidence="1">
    <location>
        <begin position="277"/>
        <end position="297"/>
    </location>
</feature>
<reference evidence="3" key="1">
    <citation type="submission" date="2023-01" db="EMBL/GenBank/DDBJ databases">
        <title>The genome sequence of Kordiimonadaceae bacterium 6D33.</title>
        <authorList>
            <person name="Liu Y."/>
        </authorList>
    </citation>
    <scope>NUCLEOTIDE SEQUENCE</scope>
    <source>
        <strain evidence="3">6D33</strain>
    </source>
</reference>
<keyword evidence="4" id="KW-1185">Reference proteome</keyword>